<protein>
    <submittedName>
        <fullName evidence="1">Uncharacterized protein</fullName>
    </submittedName>
</protein>
<sequence>MGAAAIPVILSVVSTGAAIYGTMQQAKAEKRVAGQEARAAEQARKIAAQRAEDEGKRHKAILATQKARYAASGVTMEGSPLLVQMESLRESEEQIRRIREGGEVEYMTHQELAQAAGKRARTTRISGYTTAVTEGTRDVYKTGRTYDWW</sequence>
<proteinExistence type="predicted"/>
<reference evidence="1" key="1">
    <citation type="journal article" date="2014" name="Front. Microbiol.">
        <title>High frequency of phylogenetically diverse reductive dehalogenase-homologous genes in deep subseafloor sedimentary metagenomes.</title>
        <authorList>
            <person name="Kawai M."/>
            <person name="Futagami T."/>
            <person name="Toyoda A."/>
            <person name="Takaki Y."/>
            <person name="Nishi S."/>
            <person name="Hori S."/>
            <person name="Arai W."/>
            <person name="Tsubouchi T."/>
            <person name="Morono Y."/>
            <person name="Uchiyama I."/>
            <person name="Ito T."/>
            <person name="Fujiyama A."/>
            <person name="Inagaki F."/>
            <person name="Takami H."/>
        </authorList>
    </citation>
    <scope>NUCLEOTIDE SEQUENCE</scope>
    <source>
        <strain evidence="1">Expedition CK06-06</strain>
    </source>
</reference>
<gene>
    <name evidence="1" type="ORF">S03H2_12381</name>
</gene>
<evidence type="ECO:0000313" key="1">
    <source>
        <dbReference type="EMBL" id="GAH46647.1"/>
    </source>
</evidence>
<organism evidence="1">
    <name type="scientific">marine sediment metagenome</name>
    <dbReference type="NCBI Taxonomy" id="412755"/>
    <lineage>
        <taxon>unclassified sequences</taxon>
        <taxon>metagenomes</taxon>
        <taxon>ecological metagenomes</taxon>
    </lineage>
</organism>
<dbReference type="AlphaFoldDB" id="X1FNU7"/>
<name>X1FNU7_9ZZZZ</name>
<dbReference type="EMBL" id="BARU01006301">
    <property type="protein sequence ID" value="GAH46647.1"/>
    <property type="molecule type" value="Genomic_DNA"/>
</dbReference>
<comment type="caution">
    <text evidence="1">The sequence shown here is derived from an EMBL/GenBank/DDBJ whole genome shotgun (WGS) entry which is preliminary data.</text>
</comment>
<accession>X1FNU7</accession>